<feature type="non-terminal residue" evidence="2">
    <location>
        <position position="1"/>
    </location>
</feature>
<dbReference type="Proteomes" id="UP000574390">
    <property type="component" value="Unassembled WGS sequence"/>
</dbReference>
<keyword evidence="1" id="KW-0175">Coiled coil</keyword>
<comment type="caution">
    <text evidence="2">The sequence shown here is derived from an EMBL/GenBank/DDBJ whole genome shotgun (WGS) entry which is preliminary data.</text>
</comment>
<reference evidence="2 3" key="1">
    <citation type="submission" date="2020-04" db="EMBL/GenBank/DDBJ databases">
        <title>Perkinsus olseni comparative genomics.</title>
        <authorList>
            <person name="Bogema D.R."/>
        </authorList>
    </citation>
    <scope>NUCLEOTIDE SEQUENCE [LARGE SCALE GENOMIC DNA]</scope>
    <source>
        <strain evidence="2">ATCC PRA-205</strain>
    </source>
</reference>
<proteinExistence type="predicted"/>
<accession>A0A7J6S9E9</accession>
<feature type="coiled-coil region" evidence="1">
    <location>
        <begin position="94"/>
        <end position="191"/>
    </location>
</feature>
<name>A0A7J6S9E9_PEROL</name>
<dbReference type="AlphaFoldDB" id="A0A7J6S9E9"/>
<dbReference type="EMBL" id="JABANM010016466">
    <property type="protein sequence ID" value="KAF4729371.1"/>
    <property type="molecule type" value="Genomic_DNA"/>
</dbReference>
<organism evidence="2 3">
    <name type="scientific">Perkinsus olseni</name>
    <name type="common">Perkinsus atlanticus</name>
    <dbReference type="NCBI Taxonomy" id="32597"/>
    <lineage>
        <taxon>Eukaryota</taxon>
        <taxon>Sar</taxon>
        <taxon>Alveolata</taxon>
        <taxon>Perkinsozoa</taxon>
        <taxon>Perkinsea</taxon>
        <taxon>Perkinsida</taxon>
        <taxon>Perkinsidae</taxon>
        <taxon>Perkinsus</taxon>
    </lineage>
</organism>
<evidence type="ECO:0000313" key="3">
    <source>
        <dbReference type="Proteomes" id="UP000574390"/>
    </source>
</evidence>
<protein>
    <submittedName>
        <fullName evidence="2">Uncharacterized protein</fullName>
    </submittedName>
</protein>
<feature type="non-terminal residue" evidence="2">
    <location>
        <position position="255"/>
    </location>
</feature>
<evidence type="ECO:0000256" key="1">
    <source>
        <dbReference type="SAM" id="Coils"/>
    </source>
</evidence>
<evidence type="ECO:0000313" key="2">
    <source>
        <dbReference type="EMBL" id="KAF4729371.1"/>
    </source>
</evidence>
<gene>
    <name evidence="2" type="ORF">FOZ62_006962</name>
</gene>
<feature type="coiled-coil region" evidence="1">
    <location>
        <begin position="17"/>
        <end position="58"/>
    </location>
</feature>
<sequence length="255" mass="27948">GELAETKQELNNTLCSLSVARGKAETVEKERAALMKERDELKDEKEKYLRQKIAANTSAEEGGRRRSVTDVAAEVLGVEAPQGGFPLSALVDALMAARNETTELRKANAHLEDLLDEVNGYVEAKAPEIDAVQRQNDDLIVKLQDANEKVEIGNARLRETKEKLNSESHTRRQMEASVSSLRLQLQEQVNQTSVLLHEVELLKGGAGMKRRRSSISSSLIEGASPAEGSTPSFMTVAELVSQNTSLKASVARLRN</sequence>